<keyword evidence="1" id="KW-0472">Membrane</keyword>
<evidence type="ECO:0000313" key="3">
    <source>
        <dbReference type="Proteomes" id="UP001233836"/>
    </source>
</evidence>
<accession>A0ABT9WCD2</accession>
<feature type="transmembrane region" description="Helical" evidence="1">
    <location>
        <begin position="20"/>
        <end position="39"/>
    </location>
</feature>
<reference evidence="2 3" key="1">
    <citation type="submission" date="2023-07" db="EMBL/GenBank/DDBJ databases">
        <title>Sorghum-associated microbial communities from plants grown in Nebraska, USA.</title>
        <authorList>
            <person name="Schachtman D."/>
        </authorList>
    </citation>
    <scope>NUCLEOTIDE SEQUENCE [LARGE SCALE GENOMIC DNA]</scope>
    <source>
        <strain evidence="2 3">DS1314</strain>
    </source>
</reference>
<keyword evidence="1" id="KW-1133">Transmembrane helix</keyword>
<evidence type="ECO:0000256" key="1">
    <source>
        <dbReference type="SAM" id="Phobius"/>
    </source>
</evidence>
<organism evidence="2 3">
    <name type="scientific">Paenibacillus tundrae</name>
    <dbReference type="NCBI Taxonomy" id="528187"/>
    <lineage>
        <taxon>Bacteria</taxon>
        <taxon>Bacillati</taxon>
        <taxon>Bacillota</taxon>
        <taxon>Bacilli</taxon>
        <taxon>Bacillales</taxon>
        <taxon>Paenibacillaceae</taxon>
        <taxon>Paenibacillus</taxon>
    </lineage>
</organism>
<protein>
    <submittedName>
        <fullName evidence="2">Uncharacterized protein</fullName>
    </submittedName>
</protein>
<keyword evidence="3" id="KW-1185">Reference proteome</keyword>
<dbReference type="EMBL" id="JAUSTI010000005">
    <property type="protein sequence ID" value="MDQ0170879.1"/>
    <property type="molecule type" value="Genomic_DNA"/>
</dbReference>
<keyword evidence="1" id="KW-0812">Transmembrane</keyword>
<comment type="caution">
    <text evidence="2">The sequence shown here is derived from an EMBL/GenBank/DDBJ whole genome shotgun (WGS) entry which is preliminary data.</text>
</comment>
<dbReference type="Proteomes" id="UP001233836">
    <property type="component" value="Unassembled WGS sequence"/>
</dbReference>
<evidence type="ECO:0000313" key="2">
    <source>
        <dbReference type="EMBL" id="MDQ0170879.1"/>
    </source>
</evidence>
<sequence length="41" mass="4677">MFKDIANVFGTISTIYEKPFYSYAVMLFPLFSDVGLCIGDY</sequence>
<name>A0ABT9WCD2_9BACL</name>
<proteinExistence type="predicted"/>
<gene>
    <name evidence="2" type="ORF">J2T19_002327</name>
</gene>